<protein>
    <submittedName>
        <fullName evidence="1">Uncharacterized protein</fullName>
    </submittedName>
</protein>
<keyword evidence="2" id="KW-1185">Reference proteome</keyword>
<evidence type="ECO:0000313" key="1">
    <source>
        <dbReference type="EMBL" id="UXZ98169.1"/>
    </source>
</evidence>
<name>A0ABY6FKK0_9PSED</name>
<gene>
    <name evidence="1" type="ORF">K3169_10010</name>
</gene>
<dbReference type="RefSeq" id="WP_122707175.1">
    <property type="nucleotide sequence ID" value="NZ_CP081201.1"/>
</dbReference>
<dbReference type="Proteomes" id="UP001063228">
    <property type="component" value="Chromosome"/>
</dbReference>
<organism evidence="1 2">
    <name type="scientific">Pseudomonas phytophila</name>
    <dbReference type="NCBI Taxonomy" id="2867264"/>
    <lineage>
        <taxon>Bacteria</taxon>
        <taxon>Pseudomonadati</taxon>
        <taxon>Pseudomonadota</taxon>
        <taxon>Gammaproteobacteria</taxon>
        <taxon>Pseudomonadales</taxon>
        <taxon>Pseudomonadaceae</taxon>
        <taxon>Pseudomonas</taxon>
    </lineage>
</organism>
<sequence length="131" mass="14104">MGLFTGIKSTFKKTEAAVVVRNLLELQVRVGFFHSDPAKVANSLVAAVWDQKPDMFDGSFGQRPHKLSVAAVALAGGIENMEEENPDRAGLAISLANLLSEIEVNGRFYPLNGIDEELLGIAVVVFNGLGY</sequence>
<evidence type="ECO:0000313" key="2">
    <source>
        <dbReference type="Proteomes" id="UP001063228"/>
    </source>
</evidence>
<reference evidence="1" key="1">
    <citation type="submission" date="2021-08" db="EMBL/GenBank/DDBJ databases">
        <title>Complete genome sequence of Pseudomonas phytophila.</title>
        <authorList>
            <person name="Weir B.S."/>
            <person name="Templeton M.D."/>
            <person name="Arshed S."/>
            <person name="Andersen M.T."/>
            <person name="Jayaraman J."/>
        </authorList>
    </citation>
    <scope>NUCLEOTIDE SEQUENCE</scope>
    <source>
        <strain evidence="1">ICMP 23753</strain>
    </source>
</reference>
<dbReference type="EMBL" id="CP081201">
    <property type="protein sequence ID" value="UXZ98169.1"/>
    <property type="molecule type" value="Genomic_DNA"/>
</dbReference>
<proteinExistence type="predicted"/>
<accession>A0ABY6FKK0</accession>